<dbReference type="KEGG" id="zmp:Zymop_1619"/>
<dbReference type="Proteomes" id="UP000000491">
    <property type="component" value="Chromosome"/>
</dbReference>
<accession>F8EW98</accession>
<organism evidence="1 2">
    <name type="scientific">Zymomonas mobilis subsp. pomaceae (strain ATCC 29192 / DSM 22645 / JCM 10191 / CCUG 17912 / NBRC 13757 / NCIMB 11200 / NRRL B-4491 / Barker I)</name>
    <dbReference type="NCBI Taxonomy" id="579138"/>
    <lineage>
        <taxon>Bacteria</taxon>
        <taxon>Pseudomonadati</taxon>
        <taxon>Pseudomonadota</taxon>
        <taxon>Alphaproteobacteria</taxon>
        <taxon>Sphingomonadales</taxon>
        <taxon>Zymomonadaceae</taxon>
        <taxon>Zymomonas</taxon>
    </lineage>
</organism>
<dbReference type="RefSeq" id="WP_013934896.1">
    <property type="nucleotide sequence ID" value="NC_015709.1"/>
</dbReference>
<proteinExistence type="predicted"/>
<dbReference type="STRING" id="579138.Zymop_1619"/>
<dbReference type="Pfam" id="PF20329">
    <property type="entry name" value="DUF6624"/>
    <property type="match status" value="1"/>
</dbReference>
<dbReference type="eggNOG" id="COG4403">
    <property type="taxonomic scope" value="Bacteria"/>
</dbReference>
<dbReference type="EMBL" id="CP002865">
    <property type="protein sequence ID" value="AEI38508.1"/>
    <property type="molecule type" value="Genomic_DNA"/>
</dbReference>
<dbReference type="HOGENOM" id="CLU_1214404_0_0_5"/>
<dbReference type="AlphaFoldDB" id="F8EW98"/>
<dbReference type="PATRIC" id="fig|579138.3.peg.1718"/>
<gene>
    <name evidence="1" type="ordered locus">Zymop_1619</name>
</gene>
<sequence length="264" mass="29392">MITKALKAFMNPSGHNSQKSDIFSFTLIKPRKEIIFSVILGLSLVVNGKACFAAIQPADTTADKAIQNSQTSPLGSSCDLTPFPGYEKSSQQLLSIKAASDFRRQAKMLIEMGTQDQKVRANFSKGEAVNWKAVDETDRNNSRAFKKMVEKEGLLSLSQVGGQAVAAEFRLIQHVRDIAFQKSLLEMMQKLFAHHDFPGDYVALLEDYLLVKDGKPQFFGTQIKKEGSLYPVIDKDQLDIRRASHGLPPYQKQSCSESLIDKKS</sequence>
<protein>
    <submittedName>
        <fullName evidence="1">Uncharacterized protein</fullName>
    </submittedName>
</protein>
<reference evidence="1 2" key="1">
    <citation type="journal article" date="2011" name="J. Bacteriol.">
        <title>Genome sequence of the ethanol-producing Zymomonas mobilis subsp. pomaceae lectotype strain ATCC 29192.</title>
        <authorList>
            <person name="Kouvelis V.N."/>
            <person name="Davenport K.W."/>
            <person name="Brettin T.S."/>
            <person name="Bruce D."/>
            <person name="Detter C."/>
            <person name="Han C.S."/>
            <person name="Nolan M."/>
            <person name="Tapia R."/>
            <person name="Damoulaki A."/>
            <person name="Kyrpides N.C."/>
            <person name="Typas M.A."/>
            <person name="Pappas K.M."/>
        </authorList>
    </citation>
    <scope>NUCLEOTIDE SEQUENCE [LARGE SCALE GENOMIC DNA]</scope>
    <source>
        <strain evidence="2">ATCC 29192 / DSM 22645 / JCM 10191 / CCUG 17912 / NBRC 13757 / NCIMB 11200 / NRRL B-4491 / Barker I</strain>
    </source>
</reference>
<evidence type="ECO:0000313" key="1">
    <source>
        <dbReference type="EMBL" id="AEI38508.1"/>
    </source>
</evidence>
<dbReference type="InterPro" id="IPR046732">
    <property type="entry name" value="DUF6624"/>
</dbReference>
<evidence type="ECO:0000313" key="2">
    <source>
        <dbReference type="Proteomes" id="UP000000491"/>
    </source>
</evidence>
<name>F8EW98_ZYMMT</name>